<sequence length="1001" mass="114879">MPVELLSESERAKLSRFPEEIPREDLRHYFTLSEEDRDAAGRLYGDANPLGFALALSALRYLGFFPPDLTDVPEEAAGYVADQIGARPNVLEGYGTRAQTTRKHKRQAIEHLGFRRLESKEDRERVRSWLVERALEHDRPSVLIETLCEKLRRERIVRPGITVIERMVATARREAHEESLRRLSPLLTAERKSLLDRLLVPENPGERTPLGWLRRHATANSPRALLEVLEKVRQLQRWGVPGWDLSALNPNRQKMLARLGRKYTNQALQRMGPERRYPILLAFLKRTFTDALDEAADIFGECMAGAHKRSKRDLREHNQAIADATQEKVRLFHRVGQLVLDDSIEAGDLRQEIFRRVSPLELSAAVDEAEAIMRPKGVRYFDFLDRRFSYVRQFAPAFLEVMPLKANRGGAPVMRGIGVLRRMNERRKRKVPSDAPTSFVRKRWQPFVFSGENGSIDRHGWELCLLSELRGRLRSGDVYLEHSRRHADPESYLIPEKEWPKLKGEVCEQLGLTPSGKERLKKRAGEVKRLLRHLDGLLSPSGRVGKVRLEGGELVVPGVEAAGEPPGTEDLRESIEARLPHLDITSLLIETDAQVGFTRHFTHPSGNEPKAEEHMRYLYASVLAQGCNMSLADMAQSSRLSYDRLRWTTRWYVREDALSTATADLVDFQCEQPLAKRWGGGTLSSSDGQRFPVSGKVRNAKALPRYFGYGRGITFYTWTSDQYSQYGTKVISSTVRDATYVLDEILDNETELTIREHTTDTDGYTDLVFGLFDLLGMRFSPRIRDLGAARLYRLRDDFERYPNLEGRLTGQLDLAVLEEGWDELLRVAGSLKLGYVTASLLISKLQEYPRQNRLTRLLKEHGRLAKTIHALRYLESEAYRRRIGRQLNKGERLHQLRNWLMFGGDGKVRRKQEKAQTCQAGCLNLMTNAVVVWNTLYMQEAIRQMDPEGDLAEALGSEPFEDERLEHLSPARFDHVNRYGKYRFDIEEESRRTGLRPLREV</sequence>
<dbReference type="EMBL" id="JANUAE010000004">
    <property type="protein sequence ID" value="MCS3709983.1"/>
    <property type="molecule type" value="Genomic_DNA"/>
</dbReference>
<evidence type="ECO:0000313" key="8">
    <source>
        <dbReference type="Proteomes" id="UP001155057"/>
    </source>
</evidence>
<feature type="domain" description="DUF4158" evidence="6">
    <location>
        <begin position="5"/>
        <end position="171"/>
    </location>
</feature>
<keyword evidence="3" id="KW-0238">DNA-binding</keyword>
<keyword evidence="4" id="KW-0233">DNA recombination</keyword>
<evidence type="ECO:0000313" key="7">
    <source>
        <dbReference type="EMBL" id="MCS3709983.1"/>
    </source>
</evidence>
<evidence type="ECO:0000259" key="5">
    <source>
        <dbReference type="Pfam" id="PF01526"/>
    </source>
</evidence>
<dbReference type="Pfam" id="PF13700">
    <property type="entry name" value="DUF4158"/>
    <property type="match status" value="1"/>
</dbReference>
<dbReference type="AlphaFoldDB" id="A0A9X2QCQ9"/>
<dbReference type="RefSeq" id="WP_259123998.1">
    <property type="nucleotide sequence ID" value="NZ_JANTZO010000005.1"/>
</dbReference>
<evidence type="ECO:0000256" key="3">
    <source>
        <dbReference type="ARBA" id="ARBA00023125"/>
    </source>
</evidence>
<comment type="similarity">
    <text evidence="1">Belongs to the transposase 7 family.</text>
</comment>
<reference evidence="7" key="1">
    <citation type="submission" date="2022-08" db="EMBL/GenBank/DDBJ databases">
        <title>Genomic Encyclopedia of Type Strains, Phase V (KMG-V): Genome sequencing to study the core and pangenomes of soil and plant-associated prokaryotes.</title>
        <authorList>
            <person name="Whitman W."/>
        </authorList>
    </citation>
    <scope>NUCLEOTIDE SEQUENCE</scope>
    <source>
        <strain evidence="7">SP3049</strain>
    </source>
</reference>
<keyword evidence="2" id="KW-0815">Transposition</keyword>
<dbReference type="InterPro" id="IPR047653">
    <property type="entry name" value="Tn3-like_transpos"/>
</dbReference>
<accession>A0A9X2QCQ9</accession>
<protein>
    <submittedName>
        <fullName evidence="7">TnpA family transposase</fullName>
    </submittedName>
</protein>
<dbReference type="Proteomes" id="UP001155057">
    <property type="component" value="Unassembled WGS sequence"/>
</dbReference>
<gene>
    <name evidence="7" type="ORF">GGP61_001587</name>
</gene>
<dbReference type="GO" id="GO:0004803">
    <property type="term" value="F:transposase activity"/>
    <property type="evidence" value="ECO:0007669"/>
    <property type="project" value="InterPro"/>
</dbReference>
<feature type="domain" description="Tn3 transposase DDE" evidence="5">
    <location>
        <begin position="587"/>
        <end position="982"/>
    </location>
</feature>
<evidence type="ECO:0000259" key="6">
    <source>
        <dbReference type="Pfam" id="PF13700"/>
    </source>
</evidence>
<comment type="caution">
    <text evidence="7">The sequence shown here is derived from an EMBL/GenBank/DDBJ whole genome shotgun (WGS) entry which is preliminary data.</text>
</comment>
<dbReference type="NCBIfam" id="NF033527">
    <property type="entry name" value="transpos_Tn3"/>
    <property type="match status" value="1"/>
</dbReference>
<name>A0A9X2QCQ9_9BACT</name>
<evidence type="ECO:0000256" key="2">
    <source>
        <dbReference type="ARBA" id="ARBA00022578"/>
    </source>
</evidence>
<dbReference type="GO" id="GO:0003677">
    <property type="term" value="F:DNA binding"/>
    <property type="evidence" value="ECO:0007669"/>
    <property type="project" value="UniProtKB-KW"/>
</dbReference>
<dbReference type="InterPro" id="IPR002513">
    <property type="entry name" value="Tn3_Tnp_DDE_dom"/>
</dbReference>
<dbReference type="Pfam" id="PF01526">
    <property type="entry name" value="DDE_Tnp_Tn3"/>
    <property type="match status" value="1"/>
</dbReference>
<evidence type="ECO:0000256" key="1">
    <source>
        <dbReference type="ARBA" id="ARBA00009402"/>
    </source>
</evidence>
<organism evidence="7 8">
    <name type="scientific">Salinibacter ruber</name>
    <dbReference type="NCBI Taxonomy" id="146919"/>
    <lineage>
        <taxon>Bacteria</taxon>
        <taxon>Pseudomonadati</taxon>
        <taxon>Rhodothermota</taxon>
        <taxon>Rhodothermia</taxon>
        <taxon>Rhodothermales</taxon>
        <taxon>Salinibacteraceae</taxon>
        <taxon>Salinibacter</taxon>
    </lineage>
</organism>
<dbReference type="InterPro" id="IPR025296">
    <property type="entry name" value="DUF4158"/>
</dbReference>
<dbReference type="GO" id="GO:0006313">
    <property type="term" value="P:DNA transposition"/>
    <property type="evidence" value="ECO:0007669"/>
    <property type="project" value="InterPro"/>
</dbReference>
<evidence type="ECO:0000256" key="4">
    <source>
        <dbReference type="ARBA" id="ARBA00023172"/>
    </source>
</evidence>
<proteinExistence type="inferred from homology"/>